<feature type="compositionally biased region" description="Basic and acidic residues" evidence="5">
    <location>
        <begin position="296"/>
        <end position="314"/>
    </location>
</feature>
<evidence type="ECO:0000256" key="1">
    <source>
        <dbReference type="ARBA" id="ARBA00022574"/>
    </source>
</evidence>
<evidence type="ECO:0000313" key="7">
    <source>
        <dbReference type="EMBL" id="RDW28597.1"/>
    </source>
</evidence>
<dbReference type="AlphaFoldDB" id="A0A371CE86"/>
<proteinExistence type="predicted"/>
<dbReference type="PROSITE" id="PS00678">
    <property type="entry name" value="WD_REPEATS_1"/>
    <property type="match status" value="4"/>
</dbReference>
<dbReference type="InterPro" id="IPR051075">
    <property type="entry name" value="SCF_subunit_WD-repeat"/>
</dbReference>
<dbReference type="InterPro" id="IPR015943">
    <property type="entry name" value="WD40/YVTN_repeat-like_dom_sf"/>
</dbReference>
<dbReference type="SMART" id="SM00256">
    <property type="entry name" value="FBOX"/>
    <property type="match status" value="1"/>
</dbReference>
<dbReference type="PANTHER" id="PTHR19872:SF9">
    <property type="entry name" value="UBIQUITIN-BINDING SDF UBIQUITIN LIGASE COMPLEX SUBUNIT"/>
    <property type="match status" value="1"/>
</dbReference>
<dbReference type="PRINTS" id="PR00320">
    <property type="entry name" value="GPROTEINBRPT"/>
</dbReference>
<dbReference type="FunFam" id="1.20.1280.50:FF:000016">
    <property type="entry name" value="E3 ubiquitin ligase complex SCF subunit sconB"/>
    <property type="match status" value="1"/>
</dbReference>
<feature type="repeat" description="WD" evidence="4">
    <location>
        <begin position="453"/>
        <end position="492"/>
    </location>
</feature>
<dbReference type="Pfam" id="PF00400">
    <property type="entry name" value="WD40"/>
    <property type="match status" value="7"/>
</dbReference>
<feature type="repeat" description="WD" evidence="4">
    <location>
        <begin position="373"/>
        <end position="412"/>
    </location>
</feature>
<evidence type="ECO:0000256" key="5">
    <source>
        <dbReference type="SAM" id="MobiDB-lite"/>
    </source>
</evidence>
<dbReference type="Proteomes" id="UP000256601">
    <property type="component" value="Unassembled WGS sequence"/>
</dbReference>
<dbReference type="Gene3D" id="1.20.1280.50">
    <property type="match status" value="1"/>
</dbReference>
<dbReference type="VEuPathDB" id="FungiDB:YALI1_B13355g"/>
<name>A0A371CE86_YARLL</name>
<dbReference type="VEuPathDB" id="FungiDB:YALI0_B09977g"/>
<dbReference type="SUPFAM" id="SSF81383">
    <property type="entry name" value="F-box domain"/>
    <property type="match status" value="1"/>
</dbReference>
<evidence type="ECO:0000256" key="3">
    <source>
        <dbReference type="ARBA" id="ARBA00022786"/>
    </source>
</evidence>
<dbReference type="PROSITE" id="PS50082">
    <property type="entry name" value="WD_REPEATS_2"/>
    <property type="match status" value="6"/>
</dbReference>
<dbReference type="InterPro" id="IPR001680">
    <property type="entry name" value="WD40_rpt"/>
</dbReference>
<dbReference type="InterPro" id="IPR019775">
    <property type="entry name" value="WD40_repeat_CS"/>
</dbReference>
<dbReference type="FunFam" id="2.130.10.10:FF:000987">
    <property type="entry name" value="Unplaced genomic scaffold supercont1.16, whole genome shotgun sequence"/>
    <property type="match status" value="1"/>
</dbReference>
<dbReference type="PROSITE" id="PS50181">
    <property type="entry name" value="FBOX"/>
    <property type="match status" value="1"/>
</dbReference>
<dbReference type="GO" id="GO:0031146">
    <property type="term" value="P:SCF-dependent proteasomal ubiquitin-dependent protein catabolic process"/>
    <property type="evidence" value="ECO:0007669"/>
    <property type="project" value="UniProtKB-ARBA"/>
</dbReference>
<keyword evidence="2" id="KW-0677">Repeat</keyword>
<feature type="repeat" description="WD" evidence="4">
    <location>
        <begin position="492"/>
        <end position="533"/>
    </location>
</feature>
<accession>A0A371CE86</accession>
<sequence>MCSDSFSHLIRALFVHIRFREVIVWTATHPTSSFPSLVLPPSHSAQDKHKHKRSKPQTDPMKSEARGEPHTNGSGDGADTASVAPTKTSQPPSAHPSSILTQYMKNFQGNLSPDMKDMRRYCYRHHPDLSCSRESDEECMAQIQRSMDELPVKDREGISHCWSIFSASNPRQRSLILQGILTQCCFPQLSQVSSILKDLIRIDFISALPTEVAFKILCYLDTASLCRAAQVSKRWKMLADDDVVWYRMCEQHIDKKCTKCGWGLPLLDKKRLQQSKRSIELRAKNFNPKVDTQGQKVEDKEDQTPQEKVEDLTGEKPSSSSDVQCGHKRKREDDNVAMAAPKTSKTRPWKEVYGERYMVERNWRTGKYSVRKFSGHKLAIMCLQFNHQFLITGSYDTTVKVWCVETGRLIRTLEGHRLGVRALMFDDTKLITGSLDHTIRIWNYRTGQCVCTFRGHENKVLAVDFNDSLIVSGSADKTVKVWNFETKSCFTLRGHTDYVNDVKIHSASGLLFSASDDNTVRVWDLETKRCLRVFGHQNTGGHVHHIQSVIPLTLDHLEDVDHLDADESAIDDADASVVDEADNGHESAIDDSTDGPDLAIADGEIAVQRNSFSVGQVSQCDIFPEPKTPLARKHYPTHMLTGSLDNTIKLWDIKTGKCVRTLFGHAEGVWSIAADHFRVISASHDKTVKVWELHSGRYMHTFGGYREAVTCVAMSDCKFVTGCEDGVARLYNFDMPSRA</sequence>
<evidence type="ECO:0000256" key="4">
    <source>
        <dbReference type="PROSITE-ProRule" id="PRU00221"/>
    </source>
</evidence>
<feature type="region of interest" description="Disordered" evidence="5">
    <location>
        <begin position="290"/>
        <end position="343"/>
    </location>
</feature>
<dbReference type="PROSITE" id="PS50294">
    <property type="entry name" value="WD_REPEATS_REGION"/>
    <property type="match status" value="5"/>
</dbReference>
<dbReference type="EMBL" id="KZ858951">
    <property type="protein sequence ID" value="RDW28597.1"/>
    <property type="molecule type" value="Genomic_DNA"/>
</dbReference>
<keyword evidence="1 4" id="KW-0853">WD repeat</keyword>
<dbReference type="InterPro" id="IPR020472">
    <property type="entry name" value="WD40_PAC1"/>
</dbReference>
<dbReference type="SUPFAM" id="SSF101908">
    <property type="entry name" value="Putative isomerase YbhE"/>
    <property type="match status" value="1"/>
</dbReference>
<reference evidence="7 8" key="1">
    <citation type="submission" date="2018-07" db="EMBL/GenBank/DDBJ databases">
        <title>Draft Genome Assemblies for Five Robust Yarrowia lipolytica Strains Exhibiting High Lipid Production and Pentose Sugar Utilization and Sugar Alcohol Secretion from Undetoxified Lignocellulosic Biomass Hydrolysates.</title>
        <authorList>
            <consortium name="DOE Joint Genome Institute"/>
            <person name="Walker C."/>
            <person name="Ryu S."/>
            <person name="Na H."/>
            <person name="Zane M."/>
            <person name="LaButti K."/>
            <person name="Lipzen A."/>
            <person name="Haridas S."/>
            <person name="Barry K."/>
            <person name="Grigoriev I.V."/>
            <person name="Quarterman J."/>
            <person name="Slininger P."/>
            <person name="Dien B."/>
            <person name="Trinh C.T."/>
        </authorList>
    </citation>
    <scope>NUCLEOTIDE SEQUENCE [LARGE SCALE GENOMIC DNA]</scope>
    <source>
        <strain evidence="7 8">YB392</strain>
    </source>
</reference>
<feature type="domain" description="F-box" evidence="6">
    <location>
        <begin position="202"/>
        <end position="248"/>
    </location>
</feature>
<protein>
    <recommendedName>
        <fullName evidence="6">F-box domain-containing protein</fullName>
    </recommendedName>
</protein>
<dbReference type="CDD" id="cd22147">
    <property type="entry name" value="F-box_SpPof1-like"/>
    <property type="match status" value="1"/>
</dbReference>
<feature type="repeat" description="WD" evidence="4">
    <location>
        <begin position="639"/>
        <end position="661"/>
    </location>
</feature>
<dbReference type="CDD" id="cd00200">
    <property type="entry name" value="WD40"/>
    <property type="match status" value="1"/>
</dbReference>
<feature type="repeat" description="WD" evidence="4">
    <location>
        <begin position="413"/>
        <end position="452"/>
    </location>
</feature>
<feature type="region of interest" description="Disordered" evidence="5">
    <location>
        <begin position="35"/>
        <end position="97"/>
    </location>
</feature>
<dbReference type="PANTHER" id="PTHR19872">
    <property type="entry name" value="UBIQUITIN LIGASE SPECIFICITY FACTOR/HREP PROTEIN"/>
    <property type="match status" value="1"/>
</dbReference>
<evidence type="ECO:0000259" key="6">
    <source>
        <dbReference type="PROSITE" id="PS50181"/>
    </source>
</evidence>
<dbReference type="GO" id="GO:1990756">
    <property type="term" value="F:ubiquitin-like ligase-substrate adaptor activity"/>
    <property type="evidence" value="ECO:0007669"/>
    <property type="project" value="UniProtKB-ARBA"/>
</dbReference>
<organism evidence="7 8">
    <name type="scientific">Yarrowia lipolytica</name>
    <name type="common">Candida lipolytica</name>
    <dbReference type="NCBI Taxonomy" id="4952"/>
    <lineage>
        <taxon>Eukaryota</taxon>
        <taxon>Fungi</taxon>
        <taxon>Dikarya</taxon>
        <taxon>Ascomycota</taxon>
        <taxon>Saccharomycotina</taxon>
        <taxon>Dipodascomycetes</taxon>
        <taxon>Dipodascales</taxon>
        <taxon>Dipodascales incertae sedis</taxon>
        <taxon>Yarrowia</taxon>
    </lineage>
</organism>
<feature type="repeat" description="WD" evidence="4">
    <location>
        <begin position="662"/>
        <end position="701"/>
    </location>
</feature>
<dbReference type="Pfam" id="PF12937">
    <property type="entry name" value="F-box-like"/>
    <property type="match status" value="1"/>
</dbReference>
<evidence type="ECO:0000313" key="8">
    <source>
        <dbReference type="Proteomes" id="UP000256601"/>
    </source>
</evidence>
<evidence type="ECO:0000256" key="2">
    <source>
        <dbReference type="ARBA" id="ARBA00022737"/>
    </source>
</evidence>
<dbReference type="Gene3D" id="2.130.10.10">
    <property type="entry name" value="YVTN repeat-like/Quinoprotein amine dehydrogenase"/>
    <property type="match status" value="3"/>
</dbReference>
<dbReference type="GO" id="GO:0019005">
    <property type="term" value="C:SCF ubiquitin ligase complex"/>
    <property type="evidence" value="ECO:0007669"/>
    <property type="project" value="UniProtKB-ARBA"/>
</dbReference>
<dbReference type="FunFam" id="2.130.10.10:FF:000715">
    <property type="entry name" value="F-box protein MET30"/>
    <property type="match status" value="1"/>
</dbReference>
<dbReference type="SMART" id="SM00320">
    <property type="entry name" value="WD40"/>
    <property type="match status" value="7"/>
</dbReference>
<dbReference type="InterPro" id="IPR036047">
    <property type="entry name" value="F-box-like_dom_sf"/>
</dbReference>
<dbReference type="InterPro" id="IPR001810">
    <property type="entry name" value="F-box_dom"/>
</dbReference>
<keyword evidence="3" id="KW-0833">Ubl conjugation pathway</keyword>
<gene>
    <name evidence="7" type="ORF">B0I71DRAFT_156610</name>
</gene>
<feature type="compositionally biased region" description="Polar residues" evidence="5">
    <location>
        <begin position="83"/>
        <end position="97"/>
    </location>
</feature>